<organism evidence="2 3">
    <name type="scientific">Vreelandella nanhaiensis</name>
    <dbReference type="NCBI Taxonomy" id="1258546"/>
    <lineage>
        <taxon>Bacteria</taxon>
        <taxon>Pseudomonadati</taxon>
        <taxon>Pseudomonadota</taxon>
        <taxon>Gammaproteobacteria</taxon>
        <taxon>Oceanospirillales</taxon>
        <taxon>Halomonadaceae</taxon>
        <taxon>Vreelandella</taxon>
    </lineage>
</organism>
<dbReference type="AlphaFoldDB" id="A0A3S0Y832"/>
<name>A0A3S0Y832_9GAMM</name>
<sequence length="70" mass="7783">MAFPEKCAQCGSEDLRIPSNSDEDQNIYCNSCNALLGDKKTLSKEIEDEGEGDHQVEKFLRSLSAKSDKD</sequence>
<evidence type="ECO:0000313" key="3">
    <source>
        <dbReference type="Proteomes" id="UP000287023"/>
    </source>
</evidence>
<evidence type="ECO:0000313" key="2">
    <source>
        <dbReference type="EMBL" id="RUR32556.1"/>
    </source>
</evidence>
<comment type="caution">
    <text evidence="2">The sequence shown here is derived from an EMBL/GenBank/DDBJ whole genome shotgun (WGS) entry which is preliminary data.</text>
</comment>
<accession>A0A3S0Y832</accession>
<gene>
    <name evidence="2" type="ORF">ELY38_06960</name>
</gene>
<dbReference type="Proteomes" id="UP000287023">
    <property type="component" value="Unassembled WGS sequence"/>
</dbReference>
<dbReference type="EMBL" id="RZHF01000008">
    <property type="protein sequence ID" value="RUR32556.1"/>
    <property type="molecule type" value="Genomic_DNA"/>
</dbReference>
<proteinExistence type="predicted"/>
<keyword evidence="3" id="KW-1185">Reference proteome</keyword>
<evidence type="ECO:0000256" key="1">
    <source>
        <dbReference type="SAM" id="MobiDB-lite"/>
    </source>
</evidence>
<reference evidence="2 3" key="1">
    <citation type="submission" date="2018-12" db="EMBL/GenBank/DDBJ databases">
        <title>three novel Halomonas strain isolated from plants.</title>
        <authorList>
            <person name="Sun C."/>
        </authorList>
    </citation>
    <scope>NUCLEOTIDE SEQUENCE [LARGE SCALE GENOMIC DNA]</scope>
    <source>
        <strain evidence="2 3">JCM 18142</strain>
    </source>
</reference>
<protein>
    <submittedName>
        <fullName evidence="2">Uncharacterized protein</fullName>
    </submittedName>
</protein>
<dbReference type="OrthoDB" id="6183652at2"/>
<dbReference type="RefSeq" id="WP_127060837.1">
    <property type="nucleotide sequence ID" value="NZ_RZHF01000008.1"/>
</dbReference>
<feature type="region of interest" description="Disordered" evidence="1">
    <location>
        <begin position="46"/>
        <end position="70"/>
    </location>
</feature>
<feature type="compositionally biased region" description="Basic and acidic residues" evidence="1">
    <location>
        <begin position="52"/>
        <end position="70"/>
    </location>
</feature>